<keyword evidence="2" id="KW-1185">Reference proteome</keyword>
<evidence type="ECO:0000313" key="2">
    <source>
        <dbReference type="Proteomes" id="UP000607653"/>
    </source>
</evidence>
<proteinExistence type="predicted"/>
<comment type="caution">
    <text evidence="1">The sequence shown here is derived from an EMBL/GenBank/DDBJ whole genome shotgun (WGS) entry which is preliminary data.</text>
</comment>
<name>A0A822XZF0_NELNU</name>
<organism evidence="1 2">
    <name type="scientific">Nelumbo nucifera</name>
    <name type="common">Sacred lotus</name>
    <dbReference type="NCBI Taxonomy" id="4432"/>
    <lineage>
        <taxon>Eukaryota</taxon>
        <taxon>Viridiplantae</taxon>
        <taxon>Streptophyta</taxon>
        <taxon>Embryophyta</taxon>
        <taxon>Tracheophyta</taxon>
        <taxon>Spermatophyta</taxon>
        <taxon>Magnoliopsida</taxon>
        <taxon>Proteales</taxon>
        <taxon>Nelumbonaceae</taxon>
        <taxon>Nelumbo</taxon>
    </lineage>
</organism>
<dbReference type="Proteomes" id="UP000607653">
    <property type="component" value="Unassembled WGS sequence"/>
</dbReference>
<protein>
    <submittedName>
        <fullName evidence="1">Uncharacterized protein</fullName>
    </submittedName>
</protein>
<gene>
    <name evidence="1" type="ORF">HUJ06_024221</name>
</gene>
<dbReference type="AlphaFoldDB" id="A0A822XZF0"/>
<reference evidence="1 2" key="1">
    <citation type="journal article" date="2020" name="Mol. Biol. Evol.">
        <title>Distinct Expression and Methylation Patterns for Genes with Different Fates following a Single Whole-Genome Duplication in Flowering Plants.</title>
        <authorList>
            <person name="Shi T."/>
            <person name="Rahmani R.S."/>
            <person name="Gugger P.F."/>
            <person name="Wang M."/>
            <person name="Li H."/>
            <person name="Zhang Y."/>
            <person name="Li Z."/>
            <person name="Wang Q."/>
            <person name="Van de Peer Y."/>
            <person name="Marchal K."/>
            <person name="Chen J."/>
        </authorList>
    </citation>
    <scope>NUCLEOTIDE SEQUENCE [LARGE SCALE GENOMIC DNA]</scope>
    <source>
        <tissue evidence="1">Leaf</tissue>
    </source>
</reference>
<sequence>MHGIIAKLMPELKVGRLWNQKRQPALACCALRLGNINTRVGYCMPKKSGILDIFEKKIRSVIGNTHIGTWCGNGMGSNEWVTGIGLGPRPSSLDLDDDETTVLVYSHVYWQMILTFVHGSHIYFSIDGLQVMGSREAHRGADTFGFWPI</sequence>
<dbReference type="EMBL" id="DUZY01000001">
    <property type="protein sequence ID" value="DAD22758.1"/>
    <property type="molecule type" value="Genomic_DNA"/>
</dbReference>
<evidence type="ECO:0000313" key="1">
    <source>
        <dbReference type="EMBL" id="DAD22758.1"/>
    </source>
</evidence>
<accession>A0A822XZF0</accession>